<evidence type="ECO:0000256" key="3">
    <source>
        <dbReference type="ARBA" id="ARBA00022989"/>
    </source>
</evidence>
<evidence type="ECO:0000256" key="4">
    <source>
        <dbReference type="ARBA" id="ARBA00023136"/>
    </source>
</evidence>
<feature type="transmembrane region" description="Helical" evidence="5">
    <location>
        <begin position="230"/>
        <end position="249"/>
    </location>
</feature>
<keyword evidence="7" id="KW-1185">Reference proteome</keyword>
<dbReference type="GO" id="GO:0005886">
    <property type="term" value="C:plasma membrane"/>
    <property type="evidence" value="ECO:0007669"/>
    <property type="project" value="TreeGrafter"/>
</dbReference>
<proteinExistence type="predicted"/>
<dbReference type="PANTHER" id="PTHR19282:SF477">
    <property type="entry name" value="TETRASPANIN"/>
    <property type="match status" value="1"/>
</dbReference>
<evidence type="ECO:0000313" key="7">
    <source>
        <dbReference type="Proteomes" id="UP000694421"/>
    </source>
</evidence>
<feature type="transmembrane region" description="Helical" evidence="5">
    <location>
        <begin position="102"/>
        <end position="124"/>
    </location>
</feature>
<dbReference type="InterPro" id="IPR018499">
    <property type="entry name" value="Tetraspanin/Peripherin"/>
</dbReference>
<reference evidence="6" key="2">
    <citation type="submission" date="2025-09" db="UniProtKB">
        <authorList>
            <consortium name="Ensembl"/>
        </authorList>
    </citation>
    <scope>IDENTIFICATION</scope>
</reference>
<dbReference type="Gene3D" id="1.10.1450.10">
    <property type="entry name" value="Tetraspanin"/>
    <property type="match status" value="1"/>
</dbReference>
<dbReference type="Pfam" id="PF00335">
    <property type="entry name" value="Tetraspanin"/>
    <property type="match status" value="1"/>
</dbReference>
<dbReference type="Ensembl" id="ENSSMRT00000031669.1">
    <property type="protein sequence ID" value="ENSSMRP00000027105.1"/>
    <property type="gene ID" value="ENSSMRG00000020902.1"/>
</dbReference>
<feature type="transmembrane region" description="Helical" evidence="5">
    <location>
        <begin position="60"/>
        <end position="82"/>
    </location>
</feature>
<dbReference type="SUPFAM" id="SSF48652">
    <property type="entry name" value="Tetraspanin"/>
    <property type="match status" value="1"/>
</dbReference>
<evidence type="ECO:0008006" key="8">
    <source>
        <dbReference type="Google" id="ProtNLM"/>
    </source>
</evidence>
<comment type="subcellular location">
    <subcellularLocation>
        <location evidence="1">Membrane</location>
        <topology evidence="1">Multi-pass membrane protein</topology>
    </subcellularLocation>
</comment>
<name>A0A8D0E696_SALMN</name>
<protein>
    <recommendedName>
        <fullName evidence="8">Tetraspanin-3-like</fullName>
    </recommendedName>
</protein>
<evidence type="ECO:0000313" key="6">
    <source>
        <dbReference type="Ensembl" id="ENSSMRP00000027105.1"/>
    </source>
</evidence>
<evidence type="ECO:0000256" key="1">
    <source>
        <dbReference type="ARBA" id="ARBA00004141"/>
    </source>
</evidence>
<dbReference type="AlphaFoldDB" id="A0A8D0E696"/>
<keyword evidence="3 5" id="KW-1133">Transmembrane helix</keyword>
<dbReference type="PANTHER" id="PTHR19282">
    <property type="entry name" value="TETRASPANIN"/>
    <property type="match status" value="1"/>
</dbReference>
<dbReference type="InterPro" id="IPR008952">
    <property type="entry name" value="Tetraspanin_EC2_sf"/>
</dbReference>
<accession>A0A8D0E696</accession>
<feature type="transmembrane region" description="Helical" evidence="5">
    <location>
        <begin position="28"/>
        <end position="53"/>
    </location>
</feature>
<evidence type="ECO:0000256" key="5">
    <source>
        <dbReference type="SAM" id="Phobius"/>
    </source>
</evidence>
<dbReference type="OMA" id="HKQLKCC"/>
<sequence>MKRVCFGPSFNPSLLCITETWSRAFAKIVLHVLGLLLWGAALALLLGGGFVILTYKNYRLFIPNGFFLVPGYLAVMAGLFLLPTGAVAMCAPIRNSRPHQGTLMYLLLLLFCLEASSAVMIQLYSAKVEQQLKNGMDHFFPEYNWSPNHHTIDTVPAIHRQQLKCCGVYNYTDCLKAQPSSLLAGPASAPGRCCKENYLDCNDCLSQLEKLFKEGCLEKLEGRLQFVTQYVLWNYCCLFCCFSLGGYPFDMN</sequence>
<dbReference type="GeneTree" id="ENSGT00940000166621"/>
<organism evidence="6 7">
    <name type="scientific">Salvator merianae</name>
    <name type="common">Argentine black and white tegu</name>
    <name type="synonym">Tupinambis merianae</name>
    <dbReference type="NCBI Taxonomy" id="96440"/>
    <lineage>
        <taxon>Eukaryota</taxon>
        <taxon>Metazoa</taxon>
        <taxon>Chordata</taxon>
        <taxon>Craniata</taxon>
        <taxon>Vertebrata</taxon>
        <taxon>Euteleostomi</taxon>
        <taxon>Lepidosauria</taxon>
        <taxon>Squamata</taxon>
        <taxon>Bifurcata</taxon>
        <taxon>Unidentata</taxon>
        <taxon>Episquamata</taxon>
        <taxon>Laterata</taxon>
        <taxon>Teiioidea</taxon>
        <taxon>Teiidae</taxon>
        <taxon>Salvator</taxon>
    </lineage>
</organism>
<dbReference type="Proteomes" id="UP000694421">
    <property type="component" value="Unplaced"/>
</dbReference>
<evidence type="ECO:0000256" key="2">
    <source>
        <dbReference type="ARBA" id="ARBA00022692"/>
    </source>
</evidence>
<keyword evidence="2 5" id="KW-0812">Transmembrane</keyword>
<reference evidence="6" key="1">
    <citation type="submission" date="2025-08" db="UniProtKB">
        <authorList>
            <consortium name="Ensembl"/>
        </authorList>
    </citation>
    <scope>IDENTIFICATION</scope>
</reference>
<keyword evidence="4 5" id="KW-0472">Membrane</keyword>